<evidence type="ECO:0000259" key="2">
    <source>
        <dbReference type="Pfam" id="PF12773"/>
    </source>
</evidence>
<dbReference type="InterPro" id="IPR025874">
    <property type="entry name" value="DZR"/>
</dbReference>
<feature type="transmembrane region" description="Helical" evidence="1">
    <location>
        <begin position="30"/>
        <end position="51"/>
    </location>
</feature>
<protein>
    <recommendedName>
        <fullName evidence="2">DZANK-type domain-containing protein</fullName>
    </recommendedName>
</protein>
<evidence type="ECO:0000313" key="3">
    <source>
        <dbReference type="EMBL" id="NFV80027.1"/>
    </source>
</evidence>
<gene>
    <name evidence="3" type="ORF">G4223_07885</name>
</gene>
<dbReference type="SUPFAM" id="SSF144020">
    <property type="entry name" value="FdhE-like"/>
    <property type="match status" value="1"/>
</dbReference>
<dbReference type="AlphaFoldDB" id="A0A7C9UTE4"/>
<dbReference type="Pfam" id="PF12773">
    <property type="entry name" value="DZR"/>
    <property type="match status" value="1"/>
</dbReference>
<keyword evidence="1" id="KW-0812">Transmembrane</keyword>
<keyword evidence="4" id="KW-1185">Reference proteome</keyword>
<name>A0A7C9UTE4_9PROT</name>
<feature type="domain" description="DZANK-type" evidence="2">
    <location>
        <begin position="64"/>
        <end position="114"/>
    </location>
</feature>
<keyword evidence="1" id="KW-1133">Transmembrane helix</keyword>
<dbReference type="EMBL" id="JAAIYP010000034">
    <property type="protein sequence ID" value="NFV80027.1"/>
    <property type="molecule type" value="Genomic_DNA"/>
</dbReference>
<evidence type="ECO:0000313" key="4">
    <source>
        <dbReference type="Proteomes" id="UP000480684"/>
    </source>
</evidence>
<proteinExistence type="predicted"/>
<dbReference type="RefSeq" id="WP_163677409.1">
    <property type="nucleotide sequence ID" value="NZ_JAAIYP010000034.1"/>
</dbReference>
<sequence length="144" mass="15072">MGWIVISWIVFAVVAGIAASARNRSVVGWVLLALLLSPLVALILLAFLPAVKVEEDAPGRFTACPECGALGPAKALKCGKCGAEFTAPPPPDTRACPFCAEEIKVAAIVCKHCGREVARPSLPGLEVSHLPLETYGASGRPEVR</sequence>
<accession>A0A7C9UTE4</accession>
<comment type="caution">
    <text evidence="3">The sequence shown here is derived from an EMBL/GenBank/DDBJ whole genome shotgun (WGS) entry which is preliminary data.</text>
</comment>
<dbReference type="Proteomes" id="UP000480684">
    <property type="component" value="Unassembled WGS sequence"/>
</dbReference>
<reference evidence="3 4" key="1">
    <citation type="submission" date="2020-02" db="EMBL/GenBank/DDBJ databases">
        <authorList>
            <person name="Dziuba M."/>
            <person name="Kuznetsov B."/>
            <person name="Mardanov A."/>
            <person name="Ravin N."/>
            <person name="Grouzdev D."/>
        </authorList>
    </citation>
    <scope>NUCLEOTIDE SEQUENCE [LARGE SCALE GENOMIC DNA]</scope>
    <source>
        <strain evidence="3 4">SpK</strain>
    </source>
</reference>
<evidence type="ECO:0000256" key="1">
    <source>
        <dbReference type="SAM" id="Phobius"/>
    </source>
</evidence>
<keyword evidence="1" id="KW-0472">Membrane</keyword>
<organism evidence="3 4">
    <name type="scientific">Magnetospirillum aberrantis SpK</name>
    <dbReference type="NCBI Taxonomy" id="908842"/>
    <lineage>
        <taxon>Bacteria</taxon>
        <taxon>Pseudomonadati</taxon>
        <taxon>Pseudomonadota</taxon>
        <taxon>Alphaproteobacteria</taxon>
        <taxon>Rhodospirillales</taxon>
        <taxon>Rhodospirillaceae</taxon>
        <taxon>Magnetospirillum</taxon>
    </lineage>
</organism>
<dbReference type="InterPro" id="IPR024064">
    <property type="entry name" value="FdhE-like_sf"/>
</dbReference>